<proteinExistence type="predicted"/>
<name>A0A9J6D4S3_RHIMP</name>
<evidence type="ECO:0000313" key="2">
    <source>
        <dbReference type="EMBL" id="KAH8009026.1"/>
    </source>
</evidence>
<feature type="compositionally biased region" description="Low complexity" evidence="1">
    <location>
        <begin position="216"/>
        <end position="234"/>
    </location>
</feature>
<dbReference type="EMBL" id="JABSTU010000011">
    <property type="protein sequence ID" value="KAH8009026.1"/>
    <property type="molecule type" value="Genomic_DNA"/>
</dbReference>
<organism evidence="2 3">
    <name type="scientific">Rhipicephalus microplus</name>
    <name type="common">Cattle tick</name>
    <name type="synonym">Boophilus microplus</name>
    <dbReference type="NCBI Taxonomy" id="6941"/>
    <lineage>
        <taxon>Eukaryota</taxon>
        <taxon>Metazoa</taxon>
        <taxon>Ecdysozoa</taxon>
        <taxon>Arthropoda</taxon>
        <taxon>Chelicerata</taxon>
        <taxon>Arachnida</taxon>
        <taxon>Acari</taxon>
        <taxon>Parasitiformes</taxon>
        <taxon>Ixodida</taxon>
        <taxon>Ixodoidea</taxon>
        <taxon>Ixodidae</taxon>
        <taxon>Rhipicephalinae</taxon>
        <taxon>Rhipicephalus</taxon>
        <taxon>Boophilus</taxon>
    </lineage>
</organism>
<evidence type="ECO:0000313" key="3">
    <source>
        <dbReference type="Proteomes" id="UP000821866"/>
    </source>
</evidence>
<protein>
    <submittedName>
        <fullName evidence="2">Uncharacterized protein</fullName>
    </submittedName>
</protein>
<reference evidence="2" key="1">
    <citation type="journal article" date="2020" name="Cell">
        <title>Large-Scale Comparative Analyses of Tick Genomes Elucidate Their Genetic Diversity and Vector Capacities.</title>
        <authorList>
            <consortium name="Tick Genome and Microbiome Consortium (TIGMIC)"/>
            <person name="Jia N."/>
            <person name="Wang J."/>
            <person name="Shi W."/>
            <person name="Du L."/>
            <person name="Sun Y."/>
            <person name="Zhan W."/>
            <person name="Jiang J.F."/>
            <person name="Wang Q."/>
            <person name="Zhang B."/>
            <person name="Ji P."/>
            <person name="Bell-Sakyi L."/>
            <person name="Cui X.M."/>
            <person name="Yuan T.T."/>
            <person name="Jiang B.G."/>
            <person name="Yang W.F."/>
            <person name="Lam T.T."/>
            <person name="Chang Q.C."/>
            <person name="Ding S.J."/>
            <person name="Wang X.J."/>
            <person name="Zhu J.G."/>
            <person name="Ruan X.D."/>
            <person name="Zhao L."/>
            <person name="Wei J.T."/>
            <person name="Ye R.Z."/>
            <person name="Que T.C."/>
            <person name="Du C.H."/>
            <person name="Zhou Y.H."/>
            <person name="Cheng J.X."/>
            <person name="Dai P.F."/>
            <person name="Guo W.B."/>
            <person name="Han X.H."/>
            <person name="Huang E.J."/>
            <person name="Li L.F."/>
            <person name="Wei W."/>
            <person name="Gao Y.C."/>
            <person name="Liu J.Z."/>
            <person name="Shao H.Z."/>
            <person name="Wang X."/>
            <person name="Wang C.C."/>
            <person name="Yang T.C."/>
            <person name="Huo Q.B."/>
            <person name="Li W."/>
            <person name="Chen H.Y."/>
            <person name="Chen S.E."/>
            <person name="Zhou L.G."/>
            <person name="Ni X.B."/>
            <person name="Tian J.H."/>
            <person name="Sheng Y."/>
            <person name="Liu T."/>
            <person name="Pan Y.S."/>
            <person name="Xia L.Y."/>
            <person name="Li J."/>
            <person name="Zhao F."/>
            <person name="Cao W.C."/>
        </authorList>
    </citation>
    <scope>NUCLEOTIDE SEQUENCE</scope>
    <source>
        <strain evidence="2">Rmic-2018</strain>
    </source>
</reference>
<evidence type="ECO:0000256" key="1">
    <source>
        <dbReference type="SAM" id="MobiDB-lite"/>
    </source>
</evidence>
<feature type="compositionally biased region" description="Basic and acidic residues" evidence="1">
    <location>
        <begin position="200"/>
        <end position="209"/>
    </location>
</feature>
<dbReference type="AlphaFoldDB" id="A0A9J6D4S3"/>
<comment type="caution">
    <text evidence="2">The sequence shown here is derived from an EMBL/GenBank/DDBJ whole genome shotgun (WGS) entry which is preliminary data.</text>
</comment>
<gene>
    <name evidence="2" type="ORF">HPB51_008956</name>
</gene>
<feature type="compositionally biased region" description="Basic and acidic residues" evidence="1">
    <location>
        <begin position="237"/>
        <end position="247"/>
    </location>
</feature>
<accession>A0A9J6D4S3</accession>
<keyword evidence="3" id="KW-1185">Reference proteome</keyword>
<reference evidence="2" key="2">
    <citation type="submission" date="2021-09" db="EMBL/GenBank/DDBJ databases">
        <authorList>
            <person name="Jia N."/>
            <person name="Wang J."/>
            <person name="Shi W."/>
            <person name="Du L."/>
            <person name="Sun Y."/>
            <person name="Zhan W."/>
            <person name="Jiang J."/>
            <person name="Wang Q."/>
            <person name="Zhang B."/>
            <person name="Ji P."/>
            <person name="Sakyi L.B."/>
            <person name="Cui X."/>
            <person name="Yuan T."/>
            <person name="Jiang B."/>
            <person name="Yang W."/>
            <person name="Lam T.T.-Y."/>
            <person name="Chang Q."/>
            <person name="Ding S."/>
            <person name="Wang X."/>
            <person name="Zhu J."/>
            <person name="Ruan X."/>
            <person name="Zhao L."/>
            <person name="Wei J."/>
            <person name="Que T."/>
            <person name="Du C."/>
            <person name="Cheng J."/>
            <person name="Dai P."/>
            <person name="Han X."/>
            <person name="Huang E."/>
            <person name="Gao Y."/>
            <person name="Liu J."/>
            <person name="Shao H."/>
            <person name="Ye R."/>
            <person name="Li L."/>
            <person name="Wei W."/>
            <person name="Wang X."/>
            <person name="Wang C."/>
            <person name="Huo Q."/>
            <person name="Li W."/>
            <person name="Guo W."/>
            <person name="Chen H."/>
            <person name="Chen S."/>
            <person name="Zhou L."/>
            <person name="Zhou L."/>
            <person name="Ni X."/>
            <person name="Tian J."/>
            <person name="Zhou Y."/>
            <person name="Sheng Y."/>
            <person name="Liu T."/>
            <person name="Pan Y."/>
            <person name="Xia L."/>
            <person name="Li J."/>
            <person name="Zhao F."/>
            <person name="Cao W."/>
        </authorList>
    </citation>
    <scope>NUCLEOTIDE SEQUENCE</scope>
    <source>
        <strain evidence="2">Rmic-2018</strain>
        <tissue evidence="2">Larvae</tissue>
    </source>
</reference>
<sequence>MHKPAMCSLTFVHPSFSALSTGHLLGQLLPLGAGGSQQVVQVVAANGTVLTTTLANLPALSQQLSLAAALASASSNAASKQQAALTMPHHFQQVAHPQQQQQQPHNGHVTMAAHQQLQQPLQQQQQLQQLFAAAPSNFAAAVAPGASSAAVASVPQLYANINGQLVAVSPQATAAVFNRCSKQFTGDIHDRRKVISTDRVKPAHTEHSEQASLGVTASPTGATAETAASSQTTRSGRRIEVPVRPDI</sequence>
<feature type="region of interest" description="Disordered" evidence="1">
    <location>
        <begin position="200"/>
        <end position="247"/>
    </location>
</feature>
<dbReference type="Proteomes" id="UP000821866">
    <property type="component" value="Chromosome 9"/>
</dbReference>